<feature type="compositionally biased region" description="Basic and acidic residues" evidence="1">
    <location>
        <begin position="490"/>
        <end position="499"/>
    </location>
</feature>
<dbReference type="SUPFAM" id="SSF68906">
    <property type="entry name" value="SAP domain"/>
    <property type="match status" value="1"/>
</dbReference>
<evidence type="ECO:0000259" key="2">
    <source>
        <dbReference type="PROSITE" id="PS50800"/>
    </source>
</evidence>
<dbReference type="InterPro" id="IPR034257">
    <property type="entry name" value="Acinus_RRM"/>
</dbReference>
<feature type="compositionally biased region" description="Basic residues" evidence="1">
    <location>
        <begin position="523"/>
        <end position="533"/>
    </location>
</feature>
<dbReference type="SMART" id="SM00513">
    <property type="entry name" value="SAP"/>
    <property type="match status" value="1"/>
</dbReference>
<feature type="compositionally biased region" description="Low complexity" evidence="1">
    <location>
        <begin position="364"/>
        <end position="382"/>
    </location>
</feature>
<dbReference type="EMBL" id="SDOX01000166">
    <property type="protein sequence ID" value="TFJ80501.1"/>
    <property type="molecule type" value="Genomic_DNA"/>
</dbReference>
<feature type="compositionally biased region" description="Basic and acidic residues" evidence="1">
    <location>
        <begin position="60"/>
        <end position="71"/>
    </location>
</feature>
<accession>A0A4D9CMY7</accession>
<dbReference type="AlphaFoldDB" id="A0A4D9CMY7"/>
<evidence type="ECO:0000313" key="4">
    <source>
        <dbReference type="Proteomes" id="UP000355283"/>
    </source>
</evidence>
<organism evidence="3 4">
    <name type="scientific">Nannochloropsis salina CCMP1776</name>
    <dbReference type="NCBI Taxonomy" id="1027361"/>
    <lineage>
        <taxon>Eukaryota</taxon>
        <taxon>Sar</taxon>
        <taxon>Stramenopiles</taxon>
        <taxon>Ochrophyta</taxon>
        <taxon>Eustigmatophyceae</taxon>
        <taxon>Eustigmatales</taxon>
        <taxon>Monodopsidaceae</taxon>
        <taxon>Microchloropsis</taxon>
        <taxon>Microchloropsis salina</taxon>
    </lineage>
</organism>
<feature type="region of interest" description="Disordered" evidence="1">
    <location>
        <begin position="46"/>
        <end position="247"/>
    </location>
</feature>
<feature type="compositionally biased region" description="Basic and acidic residues" evidence="1">
    <location>
        <begin position="126"/>
        <end position="141"/>
    </location>
</feature>
<feature type="region of interest" description="Disordered" evidence="1">
    <location>
        <begin position="343"/>
        <end position="464"/>
    </location>
</feature>
<dbReference type="PANTHER" id="PTHR47031:SF3">
    <property type="entry name" value="SAP DOMAIN-CONTAINING PROTEIN"/>
    <property type="match status" value="1"/>
</dbReference>
<protein>
    <recommendedName>
        <fullName evidence="2">SAP domain-containing protein</fullName>
    </recommendedName>
</protein>
<dbReference type="InterPro" id="IPR036361">
    <property type="entry name" value="SAP_dom_sf"/>
</dbReference>
<gene>
    <name evidence="3" type="ORF">NSK_008242</name>
</gene>
<feature type="compositionally biased region" description="Basic and acidic residues" evidence="1">
    <location>
        <begin position="423"/>
        <end position="438"/>
    </location>
</feature>
<feature type="compositionally biased region" description="Low complexity" evidence="1">
    <location>
        <begin position="171"/>
        <end position="186"/>
    </location>
</feature>
<dbReference type="OrthoDB" id="5348404at2759"/>
<proteinExistence type="predicted"/>
<dbReference type="Pfam" id="PF02037">
    <property type="entry name" value="SAP"/>
    <property type="match status" value="1"/>
</dbReference>
<dbReference type="Gene3D" id="1.10.720.30">
    <property type="entry name" value="SAP domain"/>
    <property type="match status" value="1"/>
</dbReference>
<dbReference type="CDD" id="cd12432">
    <property type="entry name" value="RRM_ACINU"/>
    <property type="match status" value="1"/>
</dbReference>
<feature type="region of interest" description="Disordered" evidence="1">
    <location>
        <begin position="490"/>
        <end position="533"/>
    </location>
</feature>
<dbReference type="Pfam" id="PF16294">
    <property type="entry name" value="RSB_motif"/>
    <property type="match status" value="1"/>
</dbReference>
<dbReference type="PANTHER" id="PTHR47031">
    <property type="entry name" value="SAP DNA-BINDING DOMAIN-CONTAINING PROTEIN"/>
    <property type="match status" value="1"/>
</dbReference>
<name>A0A4D9CMY7_9STRA</name>
<feature type="domain" description="SAP" evidence="2">
    <location>
        <begin position="9"/>
        <end position="43"/>
    </location>
</feature>
<dbReference type="PROSITE" id="PS50800">
    <property type="entry name" value="SAP"/>
    <property type="match status" value="1"/>
</dbReference>
<evidence type="ECO:0000256" key="1">
    <source>
        <dbReference type="SAM" id="MobiDB-lite"/>
    </source>
</evidence>
<sequence>MALPTLEAIKGMKVTELKKVLEKLDLPVKGLKADLMQRLVQHVEKAGAAEEGGNDDVDGLNDKPEPQDKTLEPSVKAIVEEELVGSGSKGPSGSSREKEQEGEVMPEAAPSAVHPSPSPAPANPSELERNPDRVVEKEEPSHLTSPAEASAVPQAAEPSEIVSSLRQVADALPSSPSSATVPSESAQSSDMAAAVTQKGRASPAPIDAEVKRGAGPSETALLAREESRSGPDAPEPAAALVPAPKNPRSTTIRVDGFIRPFRLVAAKEMLEERGGGPLVAEDGMWMDVIKTHCYATFQSEECAARARIALNKYQWPERGGVLTADFSSKTAAQVTEEDKLLKKARAASRLQEGGDKAGRARPGEPLAATPRTTALAAASAETQRVSNSLLPGPPPFEAPPHLGGAESGGSVRRKRELGPSPERIVRARRDAEGAKEAVKEEEDEKPAMPTLEELFRSTSTPPKLYWTPVLEDQVARKRERLKELKAEAKLEAKKREAAGDVRQPVADRQWAGRDGGGGGGYRSRNRSPPRRRW</sequence>
<feature type="compositionally biased region" description="Basic and acidic residues" evidence="1">
    <location>
        <begin position="352"/>
        <end position="362"/>
    </location>
</feature>
<feature type="compositionally biased region" description="Low complexity" evidence="1">
    <location>
        <begin position="106"/>
        <end position="115"/>
    </location>
</feature>
<feature type="compositionally biased region" description="Low complexity" evidence="1">
    <location>
        <begin position="85"/>
        <end position="94"/>
    </location>
</feature>
<keyword evidence="4" id="KW-1185">Reference proteome</keyword>
<evidence type="ECO:0000313" key="3">
    <source>
        <dbReference type="EMBL" id="TFJ80501.1"/>
    </source>
</evidence>
<feature type="compositionally biased region" description="Low complexity" evidence="1">
    <location>
        <begin position="231"/>
        <end position="243"/>
    </location>
</feature>
<dbReference type="InterPro" id="IPR003034">
    <property type="entry name" value="SAP_dom"/>
</dbReference>
<comment type="caution">
    <text evidence="3">The sequence shown here is derived from an EMBL/GenBank/DDBJ whole genome shotgun (WGS) entry which is preliminary data.</text>
</comment>
<reference evidence="3 4" key="1">
    <citation type="submission" date="2019-01" db="EMBL/GenBank/DDBJ databases">
        <title>Nuclear Genome Assembly of the Microalgal Biofuel strain Nannochloropsis salina CCMP1776.</title>
        <authorList>
            <person name="Hovde B."/>
        </authorList>
    </citation>
    <scope>NUCLEOTIDE SEQUENCE [LARGE SCALE GENOMIC DNA]</scope>
    <source>
        <strain evidence="3 4">CCMP1776</strain>
    </source>
</reference>
<dbReference type="InterPro" id="IPR032552">
    <property type="entry name" value="RSB_motif"/>
</dbReference>
<dbReference type="Proteomes" id="UP000355283">
    <property type="component" value="Unassembled WGS sequence"/>
</dbReference>